<dbReference type="UniPathway" id="UPA00124"/>
<comment type="function">
    <text evidence="6">Catalyzes the reduction of dTDP-6-deoxy-L-lyxo-4-hexulose to yield dTDP-L-rhamnose.</text>
</comment>
<organism evidence="8 9">
    <name type="scientific">Nitrosomonas supralitoralis</name>
    <dbReference type="NCBI Taxonomy" id="2116706"/>
    <lineage>
        <taxon>Bacteria</taxon>
        <taxon>Pseudomonadati</taxon>
        <taxon>Pseudomonadota</taxon>
        <taxon>Betaproteobacteria</taxon>
        <taxon>Nitrosomonadales</taxon>
        <taxon>Nitrosomonadaceae</taxon>
        <taxon>Nitrosomonas</taxon>
    </lineage>
</organism>
<dbReference type="EMBL" id="PXXU01000011">
    <property type="protein sequence ID" value="PSJ17977.1"/>
    <property type="molecule type" value="Genomic_DNA"/>
</dbReference>
<comment type="pathway">
    <text evidence="1 6">Carbohydrate biosynthesis; dTDP-L-rhamnose biosynthesis.</text>
</comment>
<gene>
    <name evidence="8" type="primary">rfbD</name>
    <name evidence="8" type="ORF">C7H79_05520</name>
</gene>
<comment type="caution">
    <text evidence="8">The sequence shown here is derived from an EMBL/GenBank/DDBJ whole genome shotgun (WGS) entry which is preliminary data.</text>
</comment>
<comment type="similarity">
    <text evidence="2 6">Belongs to the dTDP-4-dehydrorhamnose reductase family.</text>
</comment>
<keyword evidence="9" id="KW-1185">Reference proteome</keyword>
<dbReference type="NCBIfam" id="TIGR01214">
    <property type="entry name" value="rmlD"/>
    <property type="match status" value="1"/>
</dbReference>
<proteinExistence type="inferred from homology"/>
<dbReference type="Gene3D" id="3.40.50.720">
    <property type="entry name" value="NAD(P)-binding Rossmann-like Domain"/>
    <property type="match status" value="1"/>
</dbReference>
<accession>A0A2P7NWX2</accession>
<name>A0A2P7NWX2_9PROT</name>
<evidence type="ECO:0000256" key="3">
    <source>
        <dbReference type="ARBA" id="ARBA00012929"/>
    </source>
</evidence>
<evidence type="ECO:0000256" key="5">
    <source>
        <dbReference type="ARBA" id="ARBA00048200"/>
    </source>
</evidence>
<sequence length="299" mass="33108">MTVLIIGAAGQLGTELCLRSKVRGYDTVAVDYNELDLTNESSTQAFVAQVKPTVIINAAAYTAVDRAETEIASAFAVNRDGPLYLAKSCAKADIPLLHISTDYVFDGKKPTPYLETDTPNPQGVYGQSKLEGEIAVARTLNKYITLRTAWVFSATGNNFVRTILRLAKERDELSVVADQTGAPTWAGDIAEVLLEIVERIHQSKTITWGLYHYTGSPAITWHAFAETICQQAFELGILRKKPFIKPISSYEYPTAAKRPQNSALACALIQEEFLISQADWRKGLEQVLIQWKKNNEFST</sequence>
<dbReference type="InterPro" id="IPR005913">
    <property type="entry name" value="dTDP_dehydrorham_reduct"/>
</dbReference>
<dbReference type="GO" id="GO:0019305">
    <property type="term" value="P:dTDP-rhamnose biosynthetic process"/>
    <property type="evidence" value="ECO:0007669"/>
    <property type="project" value="UniProtKB-UniPathway"/>
</dbReference>
<dbReference type="PANTHER" id="PTHR10491:SF4">
    <property type="entry name" value="METHIONINE ADENOSYLTRANSFERASE 2 SUBUNIT BETA"/>
    <property type="match status" value="1"/>
</dbReference>
<dbReference type="SUPFAM" id="SSF51735">
    <property type="entry name" value="NAD(P)-binding Rossmann-fold domains"/>
    <property type="match status" value="1"/>
</dbReference>
<evidence type="ECO:0000259" key="7">
    <source>
        <dbReference type="Pfam" id="PF04321"/>
    </source>
</evidence>
<keyword evidence="6" id="KW-0521">NADP</keyword>
<dbReference type="OrthoDB" id="9803892at2"/>
<keyword evidence="6" id="KW-0560">Oxidoreductase</keyword>
<dbReference type="CDD" id="cd05254">
    <property type="entry name" value="dTDP_HR_like_SDR_e"/>
    <property type="match status" value="1"/>
</dbReference>
<dbReference type="GO" id="GO:0008831">
    <property type="term" value="F:dTDP-4-dehydrorhamnose reductase activity"/>
    <property type="evidence" value="ECO:0007669"/>
    <property type="project" value="UniProtKB-EC"/>
</dbReference>
<evidence type="ECO:0000256" key="2">
    <source>
        <dbReference type="ARBA" id="ARBA00010944"/>
    </source>
</evidence>
<dbReference type="EC" id="1.1.1.133" evidence="3 6"/>
<evidence type="ECO:0000313" key="9">
    <source>
        <dbReference type="Proteomes" id="UP000241912"/>
    </source>
</evidence>
<reference evidence="8 9" key="1">
    <citation type="submission" date="2018-03" db="EMBL/GenBank/DDBJ databases">
        <title>Draft genome of Nitrosomonas supralitoralis APG5.</title>
        <authorList>
            <person name="Urakawa H."/>
            <person name="Lopez J.V."/>
        </authorList>
    </citation>
    <scope>NUCLEOTIDE SEQUENCE [LARGE SCALE GENOMIC DNA]</scope>
    <source>
        <strain evidence="8 9">APG5</strain>
    </source>
</reference>
<feature type="domain" description="RmlD-like substrate binding" evidence="7">
    <location>
        <begin position="1"/>
        <end position="289"/>
    </location>
</feature>
<protein>
    <recommendedName>
        <fullName evidence="4 6">dTDP-4-dehydrorhamnose reductase</fullName>
        <ecNumber evidence="3 6">1.1.1.133</ecNumber>
    </recommendedName>
</protein>
<dbReference type="AlphaFoldDB" id="A0A2P7NWX2"/>
<dbReference type="InterPro" id="IPR029903">
    <property type="entry name" value="RmlD-like-bd"/>
</dbReference>
<evidence type="ECO:0000256" key="1">
    <source>
        <dbReference type="ARBA" id="ARBA00004781"/>
    </source>
</evidence>
<dbReference type="PANTHER" id="PTHR10491">
    <property type="entry name" value="DTDP-4-DEHYDRORHAMNOSE REDUCTASE"/>
    <property type="match status" value="1"/>
</dbReference>
<dbReference type="RefSeq" id="WP_106706291.1">
    <property type="nucleotide sequence ID" value="NZ_PXXU01000011.1"/>
</dbReference>
<comment type="cofactor">
    <cofactor evidence="6">
        <name>Mg(2+)</name>
        <dbReference type="ChEBI" id="CHEBI:18420"/>
    </cofactor>
    <text evidence="6">Binds 1 Mg(2+) ion per monomer.</text>
</comment>
<dbReference type="InterPro" id="IPR036291">
    <property type="entry name" value="NAD(P)-bd_dom_sf"/>
</dbReference>
<evidence type="ECO:0000313" key="8">
    <source>
        <dbReference type="EMBL" id="PSJ17977.1"/>
    </source>
</evidence>
<evidence type="ECO:0000256" key="6">
    <source>
        <dbReference type="RuleBase" id="RU364082"/>
    </source>
</evidence>
<dbReference type="Proteomes" id="UP000241912">
    <property type="component" value="Unassembled WGS sequence"/>
</dbReference>
<dbReference type="Pfam" id="PF04321">
    <property type="entry name" value="RmlD_sub_bind"/>
    <property type="match status" value="1"/>
</dbReference>
<dbReference type="Gene3D" id="3.90.25.10">
    <property type="entry name" value="UDP-galactose 4-epimerase, domain 1"/>
    <property type="match status" value="1"/>
</dbReference>
<evidence type="ECO:0000256" key="4">
    <source>
        <dbReference type="ARBA" id="ARBA00017099"/>
    </source>
</evidence>
<comment type="catalytic activity">
    <reaction evidence="5 6">
        <text>dTDP-beta-L-rhamnose + NADP(+) = dTDP-4-dehydro-beta-L-rhamnose + NADPH + H(+)</text>
        <dbReference type="Rhea" id="RHEA:21796"/>
        <dbReference type="ChEBI" id="CHEBI:15378"/>
        <dbReference type="ChEBI" id="CHEBI:57510"/>
        <dbReference type="ChEBI" id="CHEBI:57783"/>
        <dbReference type="ChEBI" id="CHEBI:58349"/>
        <dbReference type="ChEBI" id="CHEBI:62830"/>
        <dbReference type="EC" id="1.1.1.133"/>
    </reaction>
</comment>